<dbReference type="Gene3D" id="3.30.70.270">
    <property type="match status" value="1"/>
</dbReference>
<feature type="domain" description="GGDEF" evidence="5">
    <location>
        <begin position="315"/>
        <end position="454"/>
    </location>
</feature>
<dbReference type="PROSITE" id="PS50887">
    <property type="entry name" value="GGDEF"/>
    <property type="match status" value="1"/>
</dbReference>
<dbReference type="InterPro" id="IPR043128">
    <property type="entry name" value="Rev_trsase/Diguanyl_cyclase"/>
</dbReference>
<proteinExistence type="predicted"/>
<evidence type="ECO:0000313" key="6">
    <source>
        <dbReference type="EMBL" id="MFB9149245.1"/>
    </source>
</evidence>
<dbReference type="CDD" id="cd01949">
    <property type="entry name" value="GGDEF"/>
    <property type="match status" value="1"/>
</dbReference>
<dbReference type="PANTHER" id="PTHR45138">
    <property type="entry name" value="REGULATORY COMPONENTS OF SENSORY TRANSDUCTION SYSTEM"/>
    <property type="match status" value="1"/>
</dbReference>
<keyword evidence="6" id="KW-0548">Nucleotidyltransferase</keyword>
<evidence type="ECO:0000256" key="2">
    <source>
        <dbReference type="ARBA" id="ARBA00034247"/>
    </source>
</evidence>
<keyword evidence="7" id="KW-1185">Reference proteome</keyword>
<gene>
    <name evidence="6" type="ORF">ACFFU4_05705</name>
</gene>
<keyword evidence="6" id="KW-0808">Transferase</keyword>
<dbReference type="InterPro" id="IPR011006">
    <property type="entry name" value="CheY-like_superfamily"/>
</dbReference>
<dbReference type="Gene3D" id="3.40.50.2300">
    <property type="match status" value="1"/>
</dbReference>
<dbReference type="EMBL" id="JBHMEC010000009">
    <property type="protein sequence ID" value="MFB9149245.1"/>
    <property type="molecule type" value="Genomic_DNA"/>
</dbReference>
<accession>A0ABV5HXU7</accession>
<evidence type="ECO:0000313" key="7">
    <source>
        <dbReference type="Proteomes" id="UP001589670"/>
    </source>
</evidence>
<dbReference type="RefSeq" id="WP_377067961.1">
    <property type="nucleotide sequence ID" value="NZ_JBHMEC010000009.1"/>
</dbReference>
<dbReference type="Pfam" id="PF00072">
    <property type="entry name" value="Response_reg"/>
    <property type="match status" value="1"/>
</dbReference>
<dbReference type="EC" id="2.7.7.65" evidence="1"/>
<dbReference type="Proteomes" id="UP001589670">
    <property type="component" value="Unassembled WGS sequence"/>
</dbReference>
<name>A0ABV5HXU7_9RHOB</name>
<dbReference type="SMART" id="SM00267">
    <property type="entry name" value="GGDEF"/>
    <property type="match status" value="1"/>
</dbReference>
<comment type="catalytic activity">
    <reaction evidence="2">
        <text>2 GTP = 3',3'-c-di-GMP + 2 diphosphate</text>
        <dbReference type="Rhea" id="RHEA:24898"/>
        <dbReference type="ChEBI" id="CHEBI:33019"/>
        <dbReference type="ChEBI" id="CHEBI:37565"/>
        <dbReference type="ChEBI" id="CHEBI:58805"/>
        <dbReference type="EC" id="2.7.7.65"/>
    </reaction>
</comment>
<reference evidence="6 7" key="1">
    <citation type="submission" date="2024-09" db="EMBL/GenBank/DDBJ databases">
        <authorList>
            <person name="Sun Q."/>
            <person name="Mori K."/>
        </authorList>
    </citation>
    <scope>NUCLEOTIDE SEQUENCE [LARGE SCALE GENOMIC DNA]</scope>
    <source>
        <strain evidence="6 7">CECT 9424</strain>
    </source>
</reference>
<feature type="domain" description="Response regulatory" evidence="4">
    <location>
        <begin position="4"/>
        <end position="120"/>
    </location>
</feature>
<sequence>MSGTVLIVDDMATNRIVLKVRLAPTPNRVVQAASAREALRLAATGAPDLILANTRLDGQSAEPFLRALRRIGRLAHVPVLMMQDGECAAERQAMLRAGADDILAGPVPEALLLARLRSLLRAHHAEAEIAAQAGDAAGFAEPRAGIALPGRVAIFGPDRAATRSLRSLLGGCTAHRLTSVAPEATPPPVPQDVLLLRIAGTGAEAGLHLLADLKTARDTGRCPVLVLLDRAAAPLAVTLLDMGADDVILAPADAGELALRIDRQIGRKRRIEAMRGRVRSGMAAALRDPLTGAYNRRHALPWLERQLAPARPGRNRVAVMLADLDFFKRVNDRHGHAAGDAVLCAVTERLGAHLRAGDLLARIGGEEFLVALPDASPARARRVAERLCDAIRATPIAVPGVAAPIPVTLSIGVTVVQTGPGQPAPDMQTVLEQADSALYAAKAQGRNQASFCARSAA</sequence>
<dbReference type="InterPro" id="IPR001789">
    <property type="entry name" value="Sig_transdc_resp-reg_receiver"/>
</dbReference>
<protein>
    <recommendedName>
        <fullName evidence="1">diguanylate cyclase</fullName>
        <ecNumber evidence="1">2.7.7.65</ecNumber>
    </recommendedName>
</protein>
<evidence type="ECO:0000256" key="1">
    <source>
        <dbReference type="ARBA" id="ARBA00012528"/>
    </source>
</evidence>
<dbReference type="Pfam" id="PF00990">
    <property type="entry name" value="GGDEF"/>
    <property type="match status" value="1"/>
</dbReference>
<dbReference type="InterPro" id="IPR050469">
    <property type="entry name" value="Diguanylate_Cyclase"/>
</dbReference>
<feature type="domain" description="Response regulatory" evidence="4">
    <location>
        <begin position="151"/>
        <end position="265"/>
    </location>
</feature>
<comment type="caution">
    <text evidence="6">The sequence shown here is derived from an EMBL/GenBank/DDBJ whole genome shotgun (WGS) entry which is preliminary data.</text>
</comment>
<dbReference type="SMART" id="SM00448">
    <property type="entry name" value="REC"/>
    <property type="match status" value="1"/>
</dbReference>
<dbReference type="InterPro" id="IPR029787">
    <property type="entry name" value="Nucleotide_cyclase"/>
</dbReference>
<dbReference type="PANTHER" id="PTHR45138:SF9">
    <property type="entry name" value="DIGUANYLATE CYCLASE DGCM-RELATED"/>
    <property type="match status" value="1"/>
</dbReference>
<comment type="caution">
    <text evidence="3">Lacks conserved residue(s) required for the propagation of feature annotation.</text>
</comment>
<dbReference type="PROSITE" id="PS50110">
    <property type="entry name" value="RESPONSE_REGULATORY"/>
    <property type="match status" value="2"/>
</dbReference>
<dbReference type="NCBIfam" id="TIGR00254">
    <property type="entry name" value="GGDEF"/>
    <property type="match status" value="1"/>
</dbReference>
<dbReference type="GO" id="GO:0052621">
    <property type="term" value="F:diguanylate cyclase activity"/>
    <property type="evidence" value="ECO:0007669"/>
    <property type="project" value="UniProtKB-EC"/>
</dbReference>
<evidence type="ECO:0000259" key="5">
    <source>
        <dbReference type="PROSITE" id="PS50887"/>
    </source>
</evidence>
<organism evidence="6 7">
    <name type="scientific">Roseovarius ramblicola</name>
    <dbReference type="NCBI Taxonomy" id="2022336"/>
    <lineage>
        <taxon>Bacteria</taxon>
        <taxon>Pseudomonadati</taxon>
        <taxon>Pseudomonadota</taxon>
        <taxon>Alphaproteobacteria</taxon>
        <taxon>Rhodobacterales</taxon>
        <taxon>Roseobacteraceae</taxon>
        <taxon>Roseovarius</taxon>
    </lineage>
</organism>
<dbReference type="SUPFAM" id="SSF55073">
    <property type="entry name" value="Nucleotide cyclase"/>
    <property type="match status" value="1"/>
</dbReference>
<dbReference type="InterPro" id="IPR000160">
    <property type="entry name" value="GGDEF_dom"/>
</dbReference>
<dbReference type="SUPFAM" id="SSF52172">
    <property type="entry name" value="CheY-like"/>
    <property type="match status" value="2"/>
</dbReference>
<evidence type="ECO:0000256" key="3">
    <source>
        <dbReference type="PROSITE-ProRule" id="PRU00169"/>
    </source>
</evidence>
<evidence type="ECO:0000259" key="4">
    <source>
        <dbReference type="PROSITE" id="PS50110"/>
    </source>
</evidence>